<feature type="active site" evidence="2">
    <location>
        <position position="331"/>
    </location>
</feature>
<dbReference type="Proteomes" id="UP000806528">
    <property type="component" value="Unassembled WGS sequence"/>
</dbReference>
<comment type="function">
    <text evidence="2">Transfers an acetyl group from acetyl-CoA to L-homoserine, forming acetyl-L-homoserine.</text>
</comment>
<keyword evidence="1 2" id="KW-0808">Transferase</keyword>
<feature type="domain" description="AB hydrolase-1" evidence="4">
    <location>
        <begin position="63"/>
        <end position="366"/>
    </location>
</feature>
<dbReference type="InterPro" id="IPR008220">
    <property type="entry name" value="HAT_MetX-like"/>
</dbReference>
<evidence type="ECO:0000259" key="4">
    <source>
        <dbReference type="Pfam" id="PF00561"/>
    </source>
</evidence>
<comment type="pathway">
    <text evidence="2">Amino-acid biosynthesis; L-methionine biosynthesis via de novo pathway; O-acetyl-L-homoserine from L-homoserine: step 1/1.</text>
</comment>
<dbReference type="PANTHER" id="PTHR32268:SF11">
    <property type="entry name" value="HOMOSERINE O-ACETYLTRANSFERASE"/>
    <property type="match status" value="1"/>
</dbReference>
<protein>
    <recommendedName>
        <fullName evidence="2">Homoserine O-acetyltransferase</fullName>
        <shortName evidence="2">HAT</shortName>
        <ecNumber evidence="2">2.3.1.31</ecNumber>
    </recommendedName>
    <alternativeName>
        <fullName evidence="2">Homoserine transacetylase</fullName>
        <shortName evidence="2">HTA</shortName>
    </alternativeName>
</protein>
<dbReference type="NCBIfam" id="TIGR01392">
    <property type="entry name" value="homoserO_Ac_trn"/>
    <property type="match status" value="1"/>
</dbReference>
<dbReference type="EMBL" id="JADBGI010000034">
    <property type="protein sequence ID" value="MBE3002131.1"/>
    <property type="molecule type" value="Genomic_DNA"/>
</dbReference>
<dbReference type="InterPro" id="IPR029058">
    <property type="entry name" value="AB_hydrolase_fold"/>
</dbReference>
<keyword evidence="2" id="KW-0028">Amino-acid biosynthesis</keyword>
<evidence type="ECO:0000256" key="1">
    <source>
        <dbReference type="ARBA" id="ARBA00022679"/>
    </source>
</evidence>
<feature type="binding site" evidence="2">
    <location>
        <position position="362"/>
    </location>
    <ligand>
        <name>substrate</name>
    </ligand>
</feature>
<sequence length="382" mass="40422">MRPGRAPTVPLAPGAGVWRDGDPEGERRWVHLEEPLRLENGSVLPGVRIAYQTWGRPAPARDNAVLVLHALTGDAHIAGEAGPGHPSPGWWDGLVGPGRALDTDRWFVVAPNVLGGCQGTTGPASLAPDGRPWGARFPRATLRDSVRAESALADALGVPAWAAVIGGSMGGMRALEWALTFPGRVERALVLACPAATTGRQIAWAAPQLHAIRSDPNWQGGGYHGSGRTPAAGLGIARRIAHLTYRSDGELDTRFGNLPQDGEDPADGGRYAVESYLDHQADKLVHRFDPAGYVLLTEAMNAHDIGRGRGGTARALRSLPRRTLVGGVDSDRIYPLGFQEEIARGLPVPGPARVISSPHGHDGFLVAVEQVAALVDELLHAP</sequence>
<accession>A0ABR9PE79</accession>
<comment type="caution">
    <text evidence="2">Lacks conserved residue(s) required for the propagation of feature annotation.</text>
</comment>
<comment type="subcellular location">
    <subcellularLocation>
        <location evidence="2">Cytoplasm</location>
    </subcellularLocation>
</comment>
<keyword evidence="2" id="KW-0486">Methionine biosynthesis</keyword>
<dbReference type="SUPFAM" id="SSF53474">
    <property type="entry name" value="alpha/beta-Hydrolases"/>
    <property type="match status" value="1"/>
</dbReference>
<dbReference type="InterPro" id="IPR000073">
    <property type="entry name" value="AB_hydrolase_1"/>
</dbReference>
<dbReference type="GO" id="GO:0004414">
    <property type="term" value="F:homoserine O-acetyltransferase activity"/>
    <property type="evidence" value="ECO:0007669"/>
    <property type="project" value="UniProtKB-EC"/>
</dbReference>
<keyword evidence="2 5" id="KW-0012">Acyltransferase</keyword>
<dbReference type="RefSeq" id="WP_193124721.1">
    <property type="nucleotide sequence ID" value="NZ_JADBGI010000034.1"/>
</dbReference>
<organism evidence="5 6">
    <name type="scientific">Nocardiopsis coralli</name>
    <dbReference type="NCBI Taxonomy" id="2772213"/>
    <lineage>
        <taxon>Bacteria</taxon>
        <taxon>Bacillati</taxon>
        <taxon>Actinomycetota</taxon>
        <taxon>Actinomycetes</taxon>
        <taxon>Streptosporangiales</taxon>
        <taxon>Nocardiopsidaceae</taxon>
        <taxon>Nocardiopsis</taxon>
    </lineage>
</organism>
<evidence type="ECO:0000313" key="6">
    <source>
        <dbReference type="Proteomes" id="UP000806528"/>
    </source>
</evidence>
<evidence type="ECO:0000313" key="5">
    <source>
        <dbReference type="EMBL" id="MBE3002131.1"/>
    </source>
</evidence>
<keyword evidence="2" id="KW-0963">Cytoplasm</keyword>
<comment type="similarity">
    <text evidence="2">Belongs to the AB hydrolase superfamily. MetX family.</text>
</comment>
<proteinExistence type="inferred from homology"/>
<feature type="binding site" evidence="2">
    <location>
        <position position="238"/>
    </location>
    <ligand>
        <name>substrate</name>
    </ligand>
</feature>
<dbReference type="EC" id="2.3.1.31" evidence="2"/>
<evidence type="ECO:0000256" key="2">
    <source>
        <dbReference type="HAMAP-Rule" id="MF_00296"/>
    </source>
</evidence>
<dbReference type="PIRSF" id="PIRSF000443">
    <property type="entry name" value="Homoser_Ac_trans"/>
    <property type="match status" value="1"/>
</dbReference>
<evidence type="ECO:0000256" key="3">
    <source>
        <dbReference type="SAM" id="MobiDB-lite"/>
    </source>
</evidence>
<reference evidence="5 6" key="1">
    <citation type="submission" date="2020-09" db="EMBL/GenBank/DDBJ databases">
        <title>Diversity and distribution of actinomycetes associated with coral in the coast of Hainan.</title>
        <authorList>
            <person name="Li F."/>
        </authorList>
    </citation>
    <scope>NUCLEOTIDE SEQUENCE [LARGE SCALE GENOMIC DNA]</scope>
    <source>
        <strain evidence="5 6">HNM0947</strain>
    </source>
</reference>
<gene>
    <name evidence="2" type="primary">metXA</name>
    <name evidence="5" type="ORF">IDM40_26020</name>
</gene>
<feature type="region of interest" description="Disordered" evidence="3">
    <location>
        <begin position="1"/>
        <end position="22"/>
    </location>
</feature>
<keyword evidence="6" id="KW-1185">Reference proteome</keyword>
<comment type="subunit">
    <text evidence="2">Homodimer.</text>
</comment>
<name>A0ABR9PE79_9ACTN</name>
<comment type="catalytic activity">
    <reaction evidence="2">
        <text>L-homoserine + acetyl-CoA = O-acetyl-L-homoserine + CoA</text>
        <dbReference type="Rhea" id="RHEA:13701"/>
        <dbReference type="ChEBI" id="CHEBI:57287"/>
        <dbReference type="ChEBI" id="CHEBI:57288"/>
        <dbReference type="ChEBI" id="CHEBI:57476"/>
        <dbReference type="ChEBI" id="CHEBI:57716"/>
        <dbReference type="EC" id="2.3.1.31"/>
    </reaction>
</comment>
<dbReference type="Pfam" id="PF00561">
    <property type="entry name" value="Abhydrolase_1"/>
    <property type="match status" value="1"/>
</dbReference>
<feature type="active site" evidence="2">
    <location>
        <position position="361"/>
    </location>
</feature>
<dbReference type="HAMAP" id="MF_00296">
    <property type="entry name" value="MetX_acyltransf"/>
    <property type="match status" value="1"/>
</dbReference>
<dbReference type="Gene3D" id="3.40.50.1820">
    <property type="entry name" value="alpha/beta hydrolase"/>
    <property type="match status" value="1"/>
</dbReference>
<feature type="active site" description="Nucleophile" evidence="2">
    <location>
        <position position="168"/>
    </location>
</feature>
<dbReference type="PANTHER" id="PTHR32268">
    <property type="entry name" value="HOMOSERINE O-ACETYLTRANSFERASE"/>
    <property type="match status" value="1"/>
</dbReference>
<dbReference type="NCBIfam" id="NF001209">
    <property type="entry name" value="PRK00175.1"/>
    <property type="match status" value="1"/>
</dbReference>
<comment type="caution">
    <text evidence="5">The sequence shown here is derived from an EMBL/GenBank/DDBJ whole genome shotgun (WGS) entry which is preliminary data.</text>
</comment>